<gene>
    <name evidence="2" type="ORF">CPBP_01076</name>
</gene>
<dbReference type="Proteomes" id="UP000594001">
    <property type="component" value="Chromosome"/>
</dbReference>
<keyword evidence="3" id="KW-1185">Reference proteome</keyword>
<dbReference type="EMBL" id="CP054719">
    <property type="protein sequence ID" value="QOL20287.1"/>
    <property type="molecule type" value="Genomic_DNA"/>
</dbReference>
<evidence type="ECO:0000256" key="1">
    <source>
        <dbReference type="SAM" id="SignalP"/>
    </source>
</evidence>
<dbReference type="RefSeq" id="WP_350331839.1">
    <property type="nucleotide sequence ID" value="NZ_CP054719.1"/>
</dbReference>
<evidence type="ECO:0000313" key="2">
    <source>
        <dbReference type="EMBL" id="QOL20287.1"/>
    </source>
</evidence>
<evidence type="ECO:0000313" key="3">
    <source>
        <dbReference type="Proteomes" id="UP000594001"/>
    </source>
</evidence>
<name>A0A7L9RUK0_9PROT</name>
<feature type="chain" id="PRO_5032355714" evidence="1">
    <location>
        <begin position="22"/>
        <end position="165"/>
    </location>
</feature>
<reference evidence="2 3" key="1">
    <citation type="submission" date="2020-06" db="EMBL/GenBank/DDBJ databases">
        <title>The endosymbiont of the kinetoplastid Bodo saltans is a Paracaedibacter-like alpha-proteobacterium possessing a putative toxin-antitoxin system.</title>
        <authorList>
            <person name="Midha S."/>
            <person name="Rigden D.J."/>
            <person name="Siozios S."/>
            <person name="Hurst G.D.D."/>
            <person name="Jackson A.P."/>
        </authorList>
    </citation>
    <scope>NUCLEOTIDE SEQUENCE [LARGE SCALE GENOMIC DNA]</scope>
    <source>
        <strain evidence="2">Lake Konstanz</strain>
    </source>
</reference>
<keyword evidence="1" id="KW-0732">Signal</keyword>
<protein>
    <submittedName>
        <fullName evidence="2">Uncharacterized protein</fullName>
    </submittedName>
</protein>
<accession>A0A7L9RUK0</accession>
<proteinExistence type="predicted"/>
<dbReference type="KEGG" id="pbal:CPBP_01076"/>
<feature type="signal peptide" evidence="1">
    <location>
        <begin position="1"/>
        <end position="21"/>
    </location>
</feature>
<sequence length="165" mass="18931">MKTIILSILICGTFISQNSGAFVEMSTDQASKICRLQSNIDNEKSRLTELYELLTLPEYQDQTDFYTQELLNKVEESIAIIEYYQDCLAHLNTSQKSIEDKPQKNSPDLGNNDCSFSHMYPNRSFESLMQEAQLNCLGPVELVLHKDRYFHIPKPTTSSPVQRTQ</sequence>
<dbReference type="AlphaFoldDB" id="A0A7L9RUK0"/>
<organism evidence="2 3">
    <name type="scientific">Candidatus Bodocaedibacter vickermanii</name>
    <dbReference type="NCBI Taxonomy" id="2741701"/>
    <lineage>
        <taxon>Bacteria</taxon>
        <taxon>Pseudomonadati</taxon>
        <taxon>Pseudomonadota</taxon>
        <taxon>Alphaproteobacteria</taxon>
        <taxon>Holosporales</taxon>
        <taxon>Candidatus Paracaedibacteraceae</taxon>
        <taxon>Candidatus Bodocaedibacter</taxon>
    </lineage>
</organism>